<comment type="caution">
    <text evidence="2">The sequence shown here is derived from an EMBL/GenBank/DDBJ whole genome shotgun (WGS) entry which is preliminary data.</text>
</comment>
<dbReference type="OrthoDB" id="374557at2157"/>
<accession>A0A2A5QRD1</accession>
<evidence type="ECO:0000313" key="2">
    <source>
        <dbReference type="EMBL" id="PCR89313.1"/>
    </source>
</evidence>
<organism evidence="2 3">
    <name type="scientific">Natrinema ejinorense</name>
    <dbReference type="NCBI Taxonomy" id="373386"/>
    <lineage>
        <taxon>Archaea</taxon>
        <taxon>Methanobacteriati</taxon>
        <taxon>Methanobacteriota</taxon>
        <taxon>Stenosarchaea group</taxon>
        <taxon>Halobacteria</taxon>
        <taxon>Halobacteriales</taxon>
        <taxon>Natrialbaceae</taxon>
        <taxon>Natrinema</taxon>
    </lineage>
</organism>
<name>A0A2A5QRD1_9EURY</name>
<sequence>MSKSITDIAGRTYDEPRYKEGEAGSDLTPGEVLVQTGTNADDVPIYDAVSTVDQLGPEAQFARVPKTPPKRDVSDTDPIDQTISAGTLVEIRVFTRGETVQNALLASGSDLATASNANVSPGDRLGTNDDGSLKITTTGGAALAVAREANDNSGAAAGERARLSVEVL</sequence>
<evidence type="ECO:0000256" key="1">
    <source>
        <dbReference type="SAM" id="MobiDB-lite"/>
    </source>
</evidence>
<keyword evidence="3" id="KW-1185">Reference proteome</keyword>
<dbReference type="AlphaFoldDB" id="A0A2A5QRD1"/>
<protein>
    <submittedName>
        <fullName evidence="2">Uncharacterized protein</fullName>
    </submittedName>
</protein>
<feature type="region of interest" description="Disordered" evidence="1">
    <location>
        <begin position="1"/>
        <end position="30"/>
    </location>
</feature>
<reference evidence="2 3" key="1">
    <citation type="submission" date="2017-09" db="EMBL/GenBank/DDBJ databases">
        <title>Genome sequences of Natrinema ejinorence JCM 13890T.</title>
        <authorList>
            <person name="Roh S.W."/>
            <person name="Kim Y.B."/>
            <person name="Kim J.Y."/>
        </authorList>
    </citation>
    <scope>NUCLEOTIDE SEQUENCE [LARGE SCALE GENOMIC DNA]</scope>
    <source>
        <strain evidence="2 3">JCM 13890</strain>
    </source>
</reference>
<proteinExistence type="predicted"/>
<dbReference type="EMBL" id="NXNI01000001">
    <property type="protein sequence ID" value="PCR89313.1"/>
    <property type="molecule type" value="Genomic_DNA"/>
</dbReference>
<feature type="compositionally biased region" description="Basic and acidic residues" evidence="1">
    <location>
        <begin position="12"/>
        <end position="22"/>
    </location>
</feature>
<evidence type="ECO:0000313" key="3">
    <source>
        <dbReference type="Proteomes" id="UP000219689"/>
    </source>
</evidence>
<gene>
    <name evidence="2" type="ORF">CP557_01430</name>
</gene>
<dbReference type="Proteomes" id="UP000219689">
    <property type="component" value="Unassembled WGS sequence"/>
</dbReference>
<dbReference type="RefSeq" id="WP_097378261.1">
    <property type="nucleotide sequence ID" value="NZ_NXNI01000001.1"/>
</dbReference>